<dbReference type="OrthoDB" id="19519at2759"/>
<gene>
    <name evidence="5" type="ORF">DLAC_01463</name>
</gene>
<organism evidence="5 6">
    <name type="scientific">Tieghemostelium lacteum</name>
    <name type="common">Slime mold</name>
    <name type="synonym">Dictyostelium lacteum</name>
    <dbReference type="NCBI Taxonomy" id="361077"/>
    <lineage>
        <taxon>Eukaryota</taxon>
        <taxon>Amoebozoa</taxon>
        <taxon>Evosea</taxon>
        <taxon>Eumycetozoa</taxon>
        <taxon>Dictyostelia</taxon>
        <taxon>Dictyosteliales</taxon>
        <taxon>Raperosteliaceae</taxon>
        <taxon>Tieghemostelium</taxon>
    </lineage>
</organism>
<feature type="chain" id="PRO_5007593539" description="EGF-like domain-containing protein" evidence="3">
    <location>
        <begin position="23"/>
        <end position="1023"/>
    </location>
</feature>
<keyword evidence="2" id="KW-1133">Transmembrane helix</keyword>
<evidence type="ECO:0000256" key="2">
    <source>
        <dbReference type="SAM" id="Phobius"/>
    </source>
</evidence>
<comment type="caution">
    <text evidence="1">Lacks conserved residue(s) required for the propagation of feature annotation.</text>
</comment>
<dbReference type="InterPro" id="IPR000742">
    <property type="entry name" value="EGF"/>
</dbReference>
<dbReference type="InterPro" id="IPR032675">
    <property type="entry name" value="LRR_dom_sf"/>
</dbReference>
<accession>A0A152A5H7</accession>
<dbReference type="SUPFAM" id="SSF52058">
    <property type="entry name" value="L domain-like"/>
    <property type="match status" value="1"/>
</dbReference>
<feature type="domain" description="EGF-like" evidence="4">
    <location>
        <begin position="699"/>
        <end position="731"/>
    </location>
</feature>
<evidence type="ECO:0000313" key="6">
    <source>
        <dbReference type="Proteomes" id="UP000076078"/>
    </source>
</evidence>
<dbReference type="Pfam" id="PF22933">
    <property type="entry name" value="ComC_SSD"/>
    <property type="match status" value="1"/>
</dbReference>
<dbReference type="Proteomes" id="UP000076078">
    <property type="component" value="Unassembled WGS sequence"/>
</dbReference>
<keyword evidence="1" id="KW-0245">EGF-like domain</keyword>
<dbReference type="EMBL" id="LODT01000006">
    <property type="protein sequence ID" value="KYR01476.1"/>
    <property type="molecule type" value="Genomic_DNA"/>
</dbReference>
<comment type="caution">
    <text evidence="5">The sequence shown here is derived from an EMBL/GenBank/DDBJ whole genome shotgun (WGS) entry which is preliminary data.</text>
</comment>
<proteinExistence type="predicted"/>
<evidence type="ECO:0000259" key="4">
    <source>
        <dbReference type="PROSITE" id="PS50026"/>
    </source>
</evidence>
<evidence type="ECO:0000256" key="1">
    <source>
        <dbReference type="PROSITE-ProRule" id="PRU00076"/>
    </source>
</evidence>
<keyword evidence="2" id="KW-0472">Membrane</keyword>
<keyword evidence="6" id="KW-1185">Reference proteome</keyword>
<protein>
    <recommendedName>
        <fullName evidence="4">EGF-like domain-containing protein</fullName>
    </recommendedName>
</protein>
<dbReference type="PROSITE" id="PS50026">
    <property type="entry name" value="EGF_3"/>
    <property type="match status" value="1"/>
</dbReference>
<feature type="signal peptide" evidence="3">
    <location>
        <begin position="1"/>
        <end position="22"/>
    </location>
</feature>
<dbReference type="PROSITE" id="PS00022">
    <property type="entry name" value="EGF_1"/>
    <property type="match status" value="1"/>
</dbReference>
<dbReference type="PROSITE" id="PS51257">
    <property type="entry name" value="PROKAR_LIPOPROTEIN"/>
    <property type="match status" value="1"/>
</dbReference>
<evidence type="ECO:0000256" key="3">
    <source>
        <dbReference type="SAM" id="SignalP"/>
    </source>
</evidence>
<keyword evidence="2" id="KW-0812">Transmembrane</keyword>
<name>A0A152A5H7_TIELA</name>
<evidence type="ECO:0000313" key="5">
    <source>
        <dbReference type="EMBL" id="KYR01476.1"/>
    </source>
</evidence>
<reference evidence="5 6" key="1">
    <citation type="submission" date="2015-12" db="EMBL/GenBank/DDBJ databases">
        <title>Dictyostelia acquired genes for synthesis and detection of signals that induce cell-type specialization by lateral gene transfer from prokaryotes.</title>
        <authorList>
            <person name="Gloeckner G."/>
            <person name="Schaap P."/>
        </authorList>
    </citation>
    <scope>NUCLEOTIDE SEQUENCE [LARGE SCALE GENOMIC DNA]</scope>
    <source>
        <strain evidence="5 6">TK</strain>
    </source>
</reference>
<feature type="transmembrane region" description="Helical" evidence="2">
    <location>
        <begin position="977"/>
        <end position="999"/>
    </location>
</feature>
<keyword evidence="3" id="KW-0732">Signal</keyword>
<dbReference type="InterPro" id="IPR054484">
    <property type="entry name" value="ComC_SSD"/>
</dbReference>
<keyword evidence="1" id="KW-1015">Disulfide bond</keyword>
<dbReference type="AlphaFoldDB" id="A0A152A5H7"/>
<dbReference type="InParanoid" id="A0A152A5H7"/>
<feature type="disulfide bond" evidence="1">
    <location>
        <begin position="721"/>
        <end position="730"/>
    </location>
</feature>
<dbReference type="PANTHER" id="PTHR31378">
    <property type="entry name" value="EGF-LIKE DOMAIN-CONTAINING PROTEIN-RELATED-RELATED"/>
    <property type="match status" value="1"/>
</dbReference>
<sequence length="1023" mass="113976">MAFKDFLLVIVLFLCIINLSSACSENERLALNTFYTNTQPWANYAWDDDQLDCCARSFVSCNDFGNVTQIYFSAPDLFQDSPLNVQIDFTALSSLETIGFQMCSISIQTMLLPTSVKNLILISIDFSLMTTTIESFQSLESLTISTGLEQTFSFSSTMNNLKFITVFGDFDSNPLYLPIIQQIQVIDASENTVQDLIENAVDMDTLTDLSIGTNSGLEYGSFPTELASKNMFSLFLNGVTFTGSFPVFSDTYLEIGIEGNFEDIPEKLPPHIETFSCTCWSFEAVIPEGWAESTNLTDLNISSNLFYGGIPMALVTQLDTFYGSDNLFNSTIEYLVNVKPFSYWDLSFNNLIGEIPDFQYLVYQNAMILKSNQLYGLVERYMYCYSNIFDILSVSDLMLTSNKKPKNDSISFENGSDSEASLRTTKTFEPGSLYLNLNLYKLDFIENNNDVENNYCNSIYRDAKVINYVTPAPYQGGKITISNEMFLYPDPNAQPVLTKNIKSSRSANLLDKILLKETVQDLDPDFDEYEFFNDNYGYVKLETASDNINLKCRLISWKNLVECEVPPYASNFNFYTFEDMNTNYRGIGPYSYVKAPVIYSVENENSGIVSIFGDNFGTPEQFLQSAVQLLGNDASEINCPIQFRNDSLIVCKRPKLKSNETIVYSPQVTVGDQISTLIKQAPDQIVYPSADIGAPSNCYGRSGGNRCSGFGRCTENQLCQCDMGFRGIFCEVDSDVVKSVPVTIDKTAPNGTFETEETTNKFTVSLFEVRELDLRSRVVKKFSPIWTLTFSNDTQAIFSGQVQDSTTITVQMDFHSKPKVLTFADTVIQTDPSTLKFTVTMSAYSFEKSANSLQVVFKTVSEASTAAQDKCDESASETPATVQTDPNIGDVKWIQMGSGNSQITGKVVNRCVLDGRVIYIKYTTEQTAVNQINLVANIPYFRTSAVIDPSYAALLQPDSDSSVSSDSKCKKSNSWKIATGVVVGVVGAVAVAVGGYVLYKKKRVENEFNQQMKKLSAASSTQQ</sequence>
<dbReference type="Gene3D" id="3.80.10.10">
    <property type="entry name" value="Ribonuclease Inhibitor"/>
    <property type="match status" value="2"/>
</dbReference>
<dbReference type="PANTHER" id="PTHR31378:SF14">
    <property type="entry name" value="EGF-LIKE DOMAIN-CONTAINING PROTEIN"/>
    <property type="match status" value="1"/>
</dbReference>
<dbReference type="PROSITE" id="PS01186">
    <property type="entry name" value="EGF_2"/>
    <property type="match status" value="1"/>
</dbReference>